<evidence type="ECO:0000256" key="5">
    <source>
        <dbReference type="ARBA" id="ARBA00048539"/>
    </source>
</evidence>
<dbReference type="Gene3D" id="3.40.50.620">
    <property type="entry name" value="HUPs"/>
    <property type="match status" value="1"/>
</dbReference>
<keyword evidence="3 6" id="KW-0547">Nucleotide-binding</keyword>
<feature type="binding site" evidence="6">
    <location>
        <begin position="33"/>
        <end position="38"/>
    </location>
    <ligand>
        <name>ATP</name>
        <dbReference type="ChEBI" id="CHEBI:30616"/>
    </ligand>
</feature>
<keyword evidence="2 6" id="KW-0819">tRNA processing</keyword>
<evidence type="ECO:0000256" key="1">
    <source>
        <dbReference type="ARBA" id="ARBA00022598"/>
    </source>
</evidence>
<evidence type="ECO:0000256" key="4">
    <source>
        <dbReference type="ARBA" id="ARBA00022840"/>
    </source>
</evidence>
<dbReference type="NCBIfam" id="TIGR02432">
    <property type="entry name" value="lysidine_TilS_N"/>
    <property type="match status" value="1"/>
</dbReference>
<dbReference type="InterPro" id="IPR011063">
    <property type="entry name" value="TilS/TtcA_N"/>
</dbReference>
<reference evidence="8 9" key="1">
    <citation type="submission" date="2017-04" db="EMBL/GenBank/DDBJ databases">
        <title>Genomic insights into metabolism of Thermodesulfobium acidiphilum.</title>
        <authorList>
            <person name="Toshchakov S.V."/>
            <person name="Frolov E.N."/>
            <person name="Kublanov I.V."/>
            <person name="Samarov N.I."/>
            <person name="Novikov A."/>
            <person name="Lebedinsky A.V."/>
            <person name="Bonch-Osmolovskaya E.A."/>
            <person name="Chernyh N.A."/>
        </authorList>
    </citation>
    <scope>NUCLEOTIDE SEQUENCE [LARGE SCALE GENOMIC DNA]</scope>
    <source>
        <strain evidence="8 9">3127-1</strain>
    </source>
</reference>
<sequence length="432" mass="51931">MSIRTEIDKIVYHTDNILNNYNLKLSNPCIAISGGADSVFLAFILSKLKSKVNFILLHFDHGWRKRDLIYERNLIINYAEIYNFRVIFGSSENIGKLNEENARKRRFAFFYSIMDKINSNSLFTGHNLNDRFETFLWNICRGAGIRGILSLKEVRQFGKINIISPLIHVKRDKIRAFCEYLKLDYISDIYNDDINYKRVFIRKEITPRIESIWQNSLEHFDSFIRLVEDEDNYIEKITNEIYKDVVLSMPWASIIFIKELLKYDVALIRRVIKQFLHSLNVSYSYNEVNLLCKFLQKDERIPFPSFKGLGIYKNKNIFSLYDRSFVNGYSWDKVPKNLGIFINNPLEKEIFLEIRFFKNSDYVILDGRKVYLYNFFNKKNKLFYKFVPMIFYKNVLKWAPFEYFDEDFFKTYNIKISFDDFLEKFKLLWRQK</sequence>
<dbReference type="KEGG" id="taci:TDSAC_0699"/>
<comment type="domain">
    <text evidence="6">The N-terminal region contains the highly conserved SGGXDS motif, predicted to be a P-loop motif involved in ATP binding.</text>
</comment>
<dbReference type="AlphaFoldDB" id="A0A2R4VZU7"/>
<comment type="similarity">
    <text evidence="6">Belongs to the tRNA(Ile)-lysidine synthase family.</text>
</comment>
<dbReference type="PANTHER" id="PTHR43033">
    <property type="entry name" value="TRNA(ILE)-LYSIDINE SYNTHASE-RELATED"/>
    <property type="match status" value="1"/>
</dbReference>
<dbReference type="Gene3D" id="1.20.59.20">
    <property type="match status" value="1"/>
</dbReference>
<gene>
    <name evidence="6" type="primary">tilS</name>
    <name evidence="8" type="ORF">TDSAC_0699</name>
</gene>
<keyword evidence="6" id="KW-0963">Cytoplasm</keyword>
<dbReference type="GO" id="GO:0005524">
    <property type="term" value="F:ATP binding"/>
    <property type="evidence" value="ECO:0007669"/>
    <property type="project" value="UniProtKB-UniRule"/>
</dbReference>
<evidence type="ECO:0000256" key="3">
    <source>
        <dbReference type="ARBA" id="ARBA00022741"/>
    </source>
</evidence>
<dbReference type="RefSeq" id="WP_108308897.1">
    <property type="nucleotide sequence ID" value="NZ_CP020921.1"/>
</dbReference>
<dbReference type="InterPro" id="IPR012094">
    <property type="entry name" value="tRNA_Ile_lys_synt"/>
</dbReference>
<comment type="subcellular location">
    <subcellularLocation>
        <location evidence="6">Cytoplasm</location>
    </subcellularLocation>
</comment>
<dbReference type="PANTHER" id="PTHR43033:SF1">
    <property type="entry name" value="TRNA(ILE)-LYSIDINE SYNTHASE-RELATED"/>
    <property type="match status" value="1"/>
</dbReference>
<dbReference type="HAMAP" id="MF_01161">
    <property type="entry name" value="tRNA_Ile_lys_synt"/>
    <property type="match status" value="1"/>
</dbReference>
<evidence type="ECO:0000256" key="2">
    <source>
        <dbReference type="ARBA" id="ARBA00022694"/>
    </source>
</evidence>
<name>A0A2R4VZU7_THEAF</name>
<dbReference type="EC" id="6.3.4.19" evidence="6"/>
<dbReference type="Proteomes" id="UP000244792">
    <property type="component" value="Chromosome"/>
</dbReference>
<protein>
    <recommendedName>
        <fullName evidence="6">tRNA(Ile)-lysidine synthase</fullName>
        <ecNumber evidence="6">6.3.4.19</ecNumber>
    </recommendedName>
    <alternativeName>
        <fullName evidence="6">tRNA(Ile)-2-lysyl-cytidine synthase</fullName>
    </alternativeName>
    <alternativeName>
        <fullName evidence="6">tRNA(Ile)-lysidine synthetase</fullName>
    </alternativeName>
</protein>
<dbReference type="CDD" id="cd01992">
    <property type="entry name" value="TilS_N"/>
    <property type="match status" value="1"/>
</dbReference>
<comment type="catalytic activity">
    <reaction evidence="5 6">
        <text>cytidine(34) in tRNA(Ile2) + L-lysine + ATP = lysidine(34) in tRNA(Ile2) + AMP + diphosphate + H(+)</text>
        <dbReference type="Rhea" id="RHEA:43744"/>
        <dbReference type="Rhea" id="RHEA-COMP:10625"/>
        <dbReference type="Rhea" id="RHEA-COMP:10670"/>
        <dbReference type="ChEBI" id="CHEBI:15378"/>
        <dbReference type="ChEBI" id="CHEBI:30616"/>
        <dbReference type="ChEBI" id="CHEBI:32551"/>
        <dbReference type="ChEBI" id="CHEBI:33019"/>
        <dbReference type="ChEBI" id="CHEBI:82748"/>
        <dbReference type="ChEBI" id="CHEBI:83665"/>
        <dbReference type="ChEBI" id="CHEBI:456215"/>
        <dbReference type="EC" id="6.3.4.19"/>
    </reaction>
</comment>
<accession>A0A2R4VZU7</accession>
<dbReference type="SUPFAM" id="SSF82829">
    <property type="entry name" value="MesJ substrate recognition domain-like"/>
    <property type="match status" value="1"/>
</dbReference>
<evidence type="ECO:0000256" key="6">
    <source>
        <dbReference type="HAMAP-Rule" id="MF_01161"/>
    </source>
</evidence>
<keyword evidence="9" id="KW-1185">Reference proteome</keyword>
<evidence type="ECO:0000313" key="9">
    <source>
        <dbReference type="Proteomes" id="UP000244792"/>
    </source>
</evidence>
<evidence type="ECO:0000259" key="7">
    <source>
        <dbReference type="Pfam" id="PF01171"/>
    </source>
</evidence>
<dbReference type="GO" id="GO:0006400">
    <property type="term" value="P:tRNA modification"/>
    <property type="evidence" value="ECO:0007669"/>
    <property type="project" value="UniProtKB-UniRule"/>
</dbReference>
<dbReference type="Pfam" id="PF01171">
    <property type="entry name" value="ATP_bind_3"/>
    <property type="match status" value="1"/>
</dbReference>
<evidence type="ECO:0000313" key="8">
    <source>
        <dbReference type="EMBL" id="AWB10067.1"/>
    </source>
</evidence>
<proteinExistence type="inferred from homology"/>
<dbReference type="SUPFAM" id="SSF52402">
    <property type="entry name" value="Adenine nucleotide alpha hydrolases-like"/>
    <property type="match status" value="1"/>
</dbReference>
<dbReference type="EMBL" id="CP020921">
    <property type="protein sequence ID" value="AWB10067.1"/>
    <property type="molecule type" value="Genomic_DNA"/>
</dbReference>
<organism evidence="8 9">
    <name type="scientific">Thermodesulfobium acidiphilum</name>
    <dbReference type="NCBI Taxonomy" id="1794699"/>
    <lineage>
        <taxon>Bacteria</taxon>
        <taxon>Pseudomonadati</taxon>
        <taxon>Thermodesulfobiota</taxon>
        <taxon>Thermodesulfobiia</taxon>
        <taxon>Thermodesulfobiales</taxon>
        <taxon>Thermodesulfobiaceae</taxon>
        <taxon>Thermodesulfobium</taxon>
    </lineage>
</organism>
<keyword evidence="4 6" id="KW-0067">ATP-binding</keyword>
<dbReference type="GO" id="GO:0032267">
    <property type="term" value="F:tRNA(Ile)-lysidine synthase activity"/>
    <property type="evidence" value="ECO:0007669"/>
    <property type="project" value="UniProtKB-EC"/>
</dbReference>
<feature type="domain" description="tRNA(Ile)-lysidine/2-thiocytidine synthase N-terminal" evidence="7">
    <location>
        <begin position="29"/>
        <end position="204"/>
    </location>
</feature>
<comment type="function">
    <text evidence="6">Ligates lysine onto the cytidine present at position 34 of the AUA codon-specific tRNA(Ile) that contains the anticodon CAU, in an ATP-dependent manner. Cytidine is converted to lysidine, thus changing the amino acid specificity of the tRNA from methionine to isoleucine.</text>
</comment>
<dbReference type="InterPro" id="IPR014729">
    <property type="entry name" value="Rossmann-like_a/b/a_fold"/>
</dbReference>
<dbReference type="OrthoDB" id="9807403at2"/>
<dbReference type="InterPro" id="IPR012795">
    <property type="entry name" value="tRNA_Ile_lys_synt_N"/>
</dbReference>
<keyword evidence="1 6" id="KW-0436">Ligase</keyword>
<dbReference type="GO" id="GO:0005737">
    <property type="term" value="C:cytoplasm"/>
    <property type="evidence" value="ECO:0007669"/>
    <property type="project" value="UniProtKB-SubCell"/>
</dbReference>